<dbReference type="InterPro" id="IPR036291">
    <property type="entry name" value="NAD(P)-bd_dom_sf"/>
</dbReference>
<dbReference type="PANTHER" id="PTHR43313">
    <property type="entry name" value="SHORT-CHAIN DEHYDROGENASE/REDUCTASE FAMILY 9C"/>
    <property type="match status" value="1"/>
</dbReference>
<keyword evidence="3" id="KW-1185">Reference proteome</keyword>
<dbReference type="Proteomes" id="UP000703661">
    <property type="component" value="Unassembled WGS sequence"/>
</dbReference>
<evidence type="ECO:0000313" key="2">
    <source>
        <dbReference type="EMBL" id="KAG0014976.1"/>
    </source>
</evidence>
<evidence type="ECO:0000256" key="1">
    <source>
        <dbReference type="ARBA" id="ARBA00022857"/>
    </source>
</evidence>
<dbReference type="Pfam" id="PF00106">
    <property type="entry name" value="adh_short"/>
    <property type="match status" value="1"/>
</dbReference>
<dbReference type="SUPFAM" id="SSF51735">
    <property type="entry name" value="NAD(P)-binding Rossmann-fold domains"/>
    <property type="match status" value="1"/>
</dbReference>
<dbReference type="GO" id="GO:0016491">
    <property type="term" value="F:oxidoreductase activity"/>
    <property type="evidence" value="ECO:0007669"/>
    <property type="project" value="TreeGrafter"/>
</dbReference>
<evidence type="ECO:0000313" key="3">
    <source>
        <dbReference type="Proteomes" id="UP000703661"/>
    </source>
</evidence>
<proteinExistence type="predicted"/>
<protein>
    <submittedName>
        <fullName evidence="2">Retinol dehydrogenase 5</fullName>
    </submittedName>
</protein>
<dbReference type="PRINTS" id="PR00081">
    <property type="entry name" value="GDHRDH"/>
</dbReference>
<sequence length="321" mass="36066">MALTNPTDLVVVITGCDTGFGAEIADEMCQREGFTIYPTCLTDEGFEKYKAMKSSRIRPVKLDVTNQEDVNRFRALVEAECPQGVYCVFNNAEDVFQKIMDVNYMGVVRITKALIPSLRTYAKSRHSTKDKDLPSARILTITSIASRCNPPGHAGYSASKHAVESFLDTLRLEMIPWEINVSMIEPFYAKTPMIFNTPGFQDQVWKAAGPNIQNMYGTGFIGSVAKYTRLLYGFSMPSKWVVDTSVDAVTKKNGARRARILIGFWWASTVLRLQEWSPSWMVDYLTGCLMKYLGIYPSDPFLIKDSESAKESVSTKTVKNE</sequence>
<dbReference type="InterPro" id="IPR002347">
    <property type="entry name" value="SDR_fam"/>
</dbReference>
<dbReference type="Gene3D" id="3.40.50.720">
    <property type="entry name" value="NAD(P)-binding Rossmann-like Domain"/>
    <property type="match status" value="1"/>
</dbReference>
<organism evidence="2 3">
    <name type="scientific">Entomortierella chlamydospora</name>
    <dbReference type="NCBI Taxonomy" id="101097"/>
    <lineage>
        <taxon>Eukaryota</taxon>
        <taxon>Fungi</taxon>
        <taxon>Fungi incertae sedis</taxon>
        <taxon>Mucoromycota</taxon>
        <taxon>Mortierellomycotina</taxon>
        <taxon>Mortierellomycetes</taxon>
        <taxon>Mortierellales</taxon>
        <taxon>Mortierellaceae</taxon>
        <taxon>Entomortierella</taxon>
    </lineage>
</organism>
<dbReference type="PROSITE" id="PS00061">
    <property type="entry name" value="ADH_SHORT"/>
    <property type="match status" value="1"/>
</dbReference>
<dbReference type="AlphaFoldDB" id="A0A9P6MW11"/>
<dbReference type="GO" id="GO:0008202">
    <property type="term" value="P:steroid metabolic process"/>
    <property type="evidence" value="ECO:0007669"/>
    <property type="project" value="TreeGrafter"/>
</dbReference>
<keyword evidence="1" id="KW-0521">NADP</keyword>
<dbReference type="PANTHER" id="PTHR43313:SF1">
    <property type="entry name" value="3BETA-HYDROXYSTEROID DEHYDROGENASE DHS-16"/>
    <property type="match status" value="1"/>
</dbReference>
<comment type="caution">
    <text evidence="2">The sequence shown here is derived from an EMBL/GenBank/DDBJ whole genome shotgun (WGS) entry which is preliminary data.</text>
</comment>
<reference evidence="2" key="1">
    <citation type="journal article" date="2020" name="Fungal Divers.">
        <title>Resolving the Mortierellaceae phylogeny through synthesis of multi-gene phylogenetics and phylogenomics.</title>
        <authorList>
            <person name="Vandepol N."/>
            <person name="Liber J."/>
            <person name="Desiro A."/>
            <person name="Na H."/>
            <person name="Kennedy M."/>
            <person name="Barry K."/>
            <person name="Grigoriev I.V."/>
            <person name="Miller A.N."/>
            <person name="O'Donnell K."/>
            <person name="Stajich J.E."/>
            <person name="Bonito G."/>
        </authorList>
    </citation>
    <scope>NUCLEOTIDE SEQUENCE</scope>
    <source>
        <strain evidence="2">NRRL 2769</strain>
    </source>
</reference>
<accession>A0A9P6MW11</accession>
<gene>
    <name evidence="2" type="primary">RDH5_2</name>
    <name evidence="2" type="ORF">BGZ80_010124</name>
</gene>
<name>A0A9P6MW11_9FUNG</name>
<dbReference type="EMBL" id="JAAAID010000672">
    <property type="protein sequence ID" value="KAG0014976.1"/>
    <property type="molecule type" value="Genomic_DNA"/>
</dbReference>
<dbReference type="InterPro" id="IPR020904">
    <property type="entry name" value="Sc_DH/Rdtase_CS"/>
</dbReference>